<dbReference type="STRING" id="4097.A0A1S4AYQ7"/>
<feature type="compositionally biased region" description="Basic and acidic residues" evidence="1">
    <location>
        <begin position="187"/>
        <end position="197"/>
    </location>
</feature>
<gene>
    <name evidence="3" type="primary">LOC107802756</name>
</gene>
<sequence length="217" mass="25652">MARDILAIQTSSVASENGNFRRLHNLHISIVFYTSNWFGAILGKLFGHPFDFLAGKSCSLVCGPTWDFFCYIENFCISHLLKLAMVSILFYFVLLFLYLLYKLGICGCICHLLCRSTWACFSTCFSVLDCCCTFFCFKLQHFLIKPRHKRPRRRHQRDIEGVYISSTFSEEEQGQGSLYHRASRKIEGRRSVRDQRKEHFRRSLRPKNNKMHRRRRR</sequence>
<dbReference type="KEGG" id="nta:107802756"/>
<evidence type="ECO:0000256" key="1">
    <source>
        <dbReference type="SAM" id="MobiDB-lite"/>
    </source>
</evidence>
<evidence type="ECO:0000256" key="2">
    <source>
        <dbReference type="SAM" id="Phobius"/>
    </source>
</evidence>
<feature type="region of interest" description="Disordered" evidence="1">
    <location>
        <begin position="187"/>
        <end position="217"/>
    </location>
</feature>
<dbReference type="AlphaFoldDB" id="A0A1S4AYQ7"/>
<feature type="transmembrane region" description="Helical" evidence="2">
    <location>
        <begin position="80"/>
        <end position="101"/>
    </location>
</feature>
<dbReference type="PaxDb" id="4097-A0A1S4AYQ7"/>
<keyword evidence="2" id="KW-1133">Transmembrane helix</keyword>
<dbReference type="PANTHER" id="PTHR35278:SF1">
    <property type="entry name" value="F8K7.16"/>
    <property type="match status" value="1"/>
</dbReference>
<dbReference type="RefSeq" id="XP_016481801.1">
    <property type="nucleotide sequence ID" value="XM_016626315.1"/>
</dbReference>
<name>A0A1S4AYQ7_TOBAC</name>
<keyword evidence="2" id="KW-0812">Transmembrane</keyword>
<evidence type="ECO:0000313" key="3">
    <source>
        <dbReference type="RefSeq" id="XP_016481801.1"/>
    </source>
</evidence>
<protein>
    <submittedName>
        <fullName evidence="3">Uncharacterized protein</fullName>
    </submittedName>
</protein>
<proteinExistence type="predicted"/>
<reference evidence="3" key="1">
    <citation type="submission" date="2025-08" db="UniProtKB">
        <authorList>
            <consortium name="RefSeq"/>
        </authorList>
    </citation>
    <scope>IDENTIFICATION</scope>
</reference>
<dbReference type="OrthoDB" id="1916120at2759"/>
<keyword evidence="2" id="KW-0472">Membrane</keyword>
<dbReference type="PANTHER" id="PTHR35278">
    <property type="entry name" value="TRANSMEMBRANE PROTEIN-RELATED"/>
    <property type="match status" value="1"/>
</dbReference>
<accession>A0A1S4AYQ7</accession>
<organism evidence="3">
    <name type="scientific">Nicotiana tabacum</name>
    <name type="common">Common tobacco</name>
    <dbReference type="NCBI Taxonomy" id="4097"/>
    <lineage>
        <taxon>Eukaryota</taxon>
        <taxon>Viridiplantae</taxon>
        <taxon>Streptophyta</taxon>
        <taxon>Embryophyta</taxon>
        <taxon>Tracheophyta</taxon>
        <taxon>Spermatophyta</taxon>
        <taxon>Magnoliopsida</taxon>
        <taxon>eudicotyledons</taxon>
        <taxon>Gunneridae</taxon>
        <taxon>Pentapetalae</taxon>
        <taxon>asterids</taxon>
        <taxon>lamiids</taxon>
        <taxon>Solanales</taxon>
        <taxon>Solanaceae</taxon>
        <taxon>Nicotianoideae</taxon>
        <taxon>Nicotianeae</taxon>
        <taxon>Nicotiana</taxon>
    </lineage>
</organism>
<dbReference type="OMA" id="GICGCIC"/>
<feature type="compositionally biased region" description="Basic residues" evidence="1">
    <location>
        <begin position="198"/>
        <end position="217"/>
    </location>
</feature>